<keyword evidence="9 16" id="KW-0547">Nucleotide-binding</keyword>
<dbReference type="GO" id="GO:0005737">
    <property type="term" value="C:cytoplasm"/>
    <property type="evidence" value="ECO:0007669"/>
    <property type="project" value="UniProtKB-SubCell"/>
</dbReference>
<dbReference type="EMBL" id="CP011451">
    <property type="protein sequence ID" value="AKH37425.1"/>
    <property type="molecule type" value="Genomic_DNA"/>
</dbReference>
<evidence type="ECO:0000256" key="3">
    <source>
        <dbReference type="ARBA" id="ARBA00004496"/>
    </source>
</evidence>
<keyword evidence="7 16" id="KW-0963">Cytoplasm</keyword>
<evidence type="ECO:0000256" key="5">
    <source>
        <dbReference type="ARBA" id="ARBA00011738"/>
    </source>
</evidence>
<dbReference type="CDD" id="cd24015">
    <property type="entry name" value="ASKHA_NBD_PanK-III"/>
    <property type="match status" value="1"/>
</dbReference>
<evidence type="ECO:0000256" key="12">
    <source>
        <dbReference type="ARBA" id="ARBA00022958"/>
    </source>
</evidence>
<dbReference type="Proteomes" id="UP000034156">
    <property type="component" value="Chromosome"/>
</dbReference>
<sequence>MPYLLAIDSGNTAIKWGLHNGNDWHERGSVTQNQRVLLSQIWRDVPEPSAIIVSNVAGPSAESALLNLFAIWKAIPHWISAAADQCGVKNRYSNPAQLGSDRWAALIAAWRMKQQGCLVVNVGTAMTVDTLSDRGEFLGGIILPGFELMKQVLAHHTALLTLKEGRFQDFPVNTADAIHSGIVHALTGTLDHMYTLLSTYLDRDTIHCIISGGGAALLLPYIKIPTMSADNLVLEGLKIIAQEKPEIAW</sequence>
<comment type="catalytic activity">
    <reaction evidence="1 16">
        <text>(R)-pantothenate + ATP = (R)-4'-phosphopantothenate + ADP + H(+)</text>
        <dbReference type="Rhea" id="RHEA:16373"/>
        <dbReference type="ChEBI" id="CHEBI:10986"/>
        <dbReference type="ChEBI" id="CHEBI:15378"/>
        <dbReference type="ChEBI" id="CHEBI:29032"/>
        <dbReference type="ChEBI" id="CHEBI:30616"/>
        <dbReference type="ChEBI" id="CHEBI:456216"/>
        <dbReference type="EC" id="2.7.1.33"/>
    </reaction>
</comment>
<dbReference type="KEGG" id="nco:AAW31_05710"/>
<evidence type="ECO:0000256" key="4">
    <source>
        <dbReference type="ARBA" id="ARBA00005225"/>
    </source>
</evidence>
<comment type="subunit">
    <text evidence="5 16">Homodimer.</text>
</comment>
<evidence type="ECO:0000256" key="11">
    <source>
        <dbReference type="ARBA" id="ARBA00022840"/>
    </source>
</evidence>
<keyword evidence="11 16" id="KW-0067">ATP-binding</keyword>
<dbReference type="NCBIfam" id="TIGR00671">
    <property type="entry name" value="baf"/>
    <property type="match status" value="1"/>
</dbReference>
<evidence type="ECO:0000256" key="15">
    <source>
        <dbReference type="ARBA" id="ARBA00040883"/>
    </source>
</evidence>
<evidence type="ECO:0000256" key="1">
    <source>
        <dbReference type="ARBA" id="ARBA00001206"/>
    </source>
</evidence>
<gene>
    <name evidence="16" type="primary">coaX</name>
    <name evidence="17" type="ORF">AAW31_05710</name>
    <name evidence="18" type="ORF">BCL69_100916</name>
</gene>
<reference evidence="17 19" key="2">
    <citation type="journal article" date="2016" name="Genome Announc.">
        <title>Genome Sequence of Nitrosomonas communis Strain Nm2, a Mesophilic Ammonia-Oxidizing Bacterium Isolated from Mediterranean Soil.</title>
        <authorList>
            <person name="Kozlowski J.A."/>
            <person name="Kits K.D."/>
            <person name="Stein L.Y."/>
        </authorList>
    </citation>
    <scope>NUCLEOTIDE SEQUENCE [LARGE SCALE GENOMIC DNA]</scope>
    <source>
        <strain evidence="17 19">Nm2</strain>
    </source>
</reference>
<dbReference type="EC" id="2.7.1.33" evidence="6 16"/>
<dbReference type="Proteomes" id="UP000324176">
    <property type="component" value="Unassembled WGS sequence"/>
</dbReference>
<evidence type="ECO:0000256" key="2">
    <source>
        <dbReference type="ARBA" id="ARBA00001958"/>
    </source>
</evidence>
<dbReference type="Pfam" id="PF03309">
    <property type="entry name" value="Pan_kinase"/>
    <property type="match status" value="1"/>
</dbReference>
<comment type="pathway">
    <text evidence="4 16">Cofactor biosynthesis; coenzyme A biosynthesis; CoA from (R)-pantothenate: step 1/5.</text>
</comment>
<comment type="cofactor">
    <cofactor evidence="16">
        <name>NH4(+)</name>
        <dbReference type="ChEBI" id="CHEBI:28938"/>
    </cofactor>
    <cofactor evidence="16">
        <name>K(+)</name>
        <dbReference type="ChEBI" id="CHEBI:29103"/>
    </cofactor>
    <text evidence="16">A monovalent cation. Ammonium or potassium.</text>
</comment>
<feature type="binding site" evidence="16">
    <location>
        <position position="92"/>
    </location>
    <ligand>
        <name>substrate</name>
    </ligand>
</feature>
<dbReference type="UniPathway" id="UPA00241">
    <property type="reaction ID" value="UER00352"/>
</dbReference>
<organism evidence="17 19">
    <name type="scientific">Nitrosomonas communis</name>
    <dbReference type="NCBI Taxonomy" id="44574"/>
    <lineage>
        <taxon>Bacteria</taxon>
        <taxon>Pseudomonadati</taxon>
        <taxon>Pseudomonadota</taxon>
        <taxon>Betaproteobacteria</taxon>
        <taxon>Nitrosomonadales</taxon>
        <taxon>Nitrosomonadaceae</taxon>
        <taxon>Nitrosomonas</taxon>
    </lineage>
</organism>
<evidence type="ECO:0000256" key="14">
    <source>
        <dbReference type="ARBA" id="ARBA00038036"/>
    </source>
</evidence>
<feature type="binding site" evidence="16">
    <location>
        <position position="174"/>
    </location>
    <ligand>
        <name>substrate</name>
    </ligand>
</feature>
<evidence type="ECO:0000313" key="18">
    <source>
        <dbReference type="EMBL" id="TYP91388.1"/>
    </source>
</evidence>
<dbReference type="PANTHER" id="PTHR34265:SF1">
    <property type="entry name" value="TYPE III PANTOTHENATE KINASE"/>
    <property type="match status" value="1"/>
</dbReference>
<evidence type="ECO:0000256" key="16">
    <source>
        <dbReference type="HAMAP-Rule" id="MF_01274"/>
    </source>
</evidence>
<dbReference type="Gene3D" id="3.30.420.40">
    <property type="match status" value="2"/>
</dbReference>
<reference evidence="19" key="1">
    <citation type="submission" date="2015-05" db="EMBL/GenBank/DDBJ databases">
        <title>Draft genome of Nitrosomonas communis strain Nm2.</title>
        <authorList>
            <person name="Kozlowski J.A."/>
            <person name="Kits K.D."/>
            <person name="Stein L.Y."/>
        </authorList>
    </citation>
    <scope>NUCLEOTIDE SEQUENCE [LARGE SCALE GENOMIC DNA]</scope>
    <source>
        <strain evidence="19">Nm2</strain>
    </source>
</reference>
<feature type="binding site" evidence="16">
    <location>
        <begin position="99"/>
        <end position="102"/>
    </location>
    <ligand>
        <name>substrate</name>
    </ligand>
</feature>
<keyword evidence="13 16" id="KW-0173">Coenzyme A biosynthesis</keyword>
<reference evidence="18 20" key="3">
    <citation type="submission" date="2019-07" db="EMBL/GenBank/DDBJ databases">
        <title>Active sludge and wastewater microbial communities from Klosterneuburg, Austria.</title>
        <authorList>
            <person name="Wagner M."/>
        </authorList>
    </citation>
    <scope>NUCLEOTIDE SEQUENCE [LARGE SCALE GENOMIC DNA]</scope>
    <source>
        <strain evidence="18 20">Nm2</strain>
    </source>
</reference>
<dbReference type="GO" id="GO:0015937">
    <property type="term" value="P:coenzyme A biosynthetic process"/>
    <property type="evidence" value="ECO:0007669"/>
    <property type="project" value="UniProtKB-UniRule"/>
</dbReference>
<dbReference type="InterPro" id="IPR004619">
    <property type="entry name" value="Type_III_PanK"/>
</dbReference>
<dbReference type="PANTHER" id="PTHR34265">
    <property type="entry name" value="TYPE III PANTOTHENATE KINASE"/>
    <property type="match status" value="1"/>
</dbReference>
<accession>A0A0F7KAS7</accession>
<evidence type="ECO:0000313" key="19">
    <source>
        <dbReference type="Proteomes" id="UP000034156"/>
    </source>
</evidence>
<name>A0A0F7KAS7_9PROT</name>
<evidence type="ECO:0000256" key="8">
    <source>
        <dbReference type="ARBA" id="ARBA00022679"/>
    </source>
</evidence>
<evidence type="ECO:0000313" key="20">
    <source>
        <dbReference type="Proteomes" id="UP000324176"/>
    </source>
</evidence>
<comment type="function">
    <text evidence="16">Catalyzes the phosphorylation of pantothenate (Pan), the first step in CoA biosynthesis.</text>
</comment>
<evidence type="ECO:0000256" key="7">
    <source>
        <dbReference type="ARBA" id="ARBA00022490"/>
    </source>
</evidence>
<dbReference type="RefSeq" id="WP_046849506.1">
    <property type="nucleotide sequence ID" value="NZ_CBDIPD010000073.1"/>
</dbReference>
<dbReference type="InterPro" id="IPR043129">
    <property type="entry name" value="ATPase_NBD"/>
</dbReference>
<feature type="active site" description="Proton acceptor" evidence="16">
    <location>
        <position position="101"/>
    </location>
</feature>
<evidence type="ECO:0000256" key="6">
    <source>
        <dbReference type="ARBA" id="ARBA00012102"/>
    </source>
</evidence>
<comment type="similarity">
    <text evidence="14 16">Belongs to the type III pantothenate kinase family.</text>
</comment>
<keyword evidence="19" id="KW-1185">Reference proteome</keyword>
<evidence type="ECO:0000256" key="13">
    <source>
        <dbReference type="ARBA" id="ARBA00022993"/>
    </source>
</evidence>
<dbReference type="SUPFAM" id="SSF53067">
    <property type="entry name" value="Actin-like ATPase domain"/>
    <property type="match status" value="2"/>
</dbReference>
<evidence type="ECO:0000313" key="17">
    <source>
        <dbReference type="EMBL" id="AKH37425.1"/>
    </source>
</evidence>
<dbReference type="PATRIC" id="fig|44574.3.peg.1369"/>
<dbReference type="GO" id="GO:0004594">
    <property type="term" value="F:pantothenate kinase activity"/>
    <property type="evidence" value="ECO:0007669"/>
    <property type="project" value="UniProtKB-UniRule"/>
</dbReference>
<keyword evidence="12 16" id="KW-0630">Potassium</keyword>
<feature type="binding site" evidence="16">
    <location>
        <position position="124"/>
    </location>
    <ligand>
        <name>ATP</name>
        <dbReference type="ChEBI" id="CHEBI:30616"/>
    </ligand>
</feature>
<dbReference type="HAMAP" id="MF_01274">
    <property type="entry name" value="Pantothen_kinase_3"/>
    <property type="match status" value="1"/>
</dbReference>
<comment type="cofactor">
    <cofactor evidence="2">
        <name>K(+)</name>
        <dbReference type="ChEBI" id="CHEBI:29103"/>
    </cofactor>
</comment>
<evidence type="ECO:0000256" key="9">
    <source>
        <dbReference type="ARBA" id="ARBA00022741"/>
    </source>
</evidence>
<proteinExistence type="inferred from homology"/>
<dbReference type="EMBL" id="VNHT01000009">
    <property type="protein sequence ID" value="TYP91388.1"/>
    <property type="molecule type" value="Genomic_DNA"/>
</dbReference>
<feature type="binding site" evidence="16">
    <location>
        <begin position="8"/>
        <end position="15"/>
    </location>
    <ligand>
        <name>ATP</name>
        <dbReference type="ChEBI" id="CHEBI:30616"/>
    </ligand>
</feature>
<dbReference type="GO" id="GO:0005524">
    <property type="term" value="F:ATP binding"/>
    <property type="evidence" value="ECO:0007669"/>
    <property type="project" value="UniProtKB-UniRule"/>
</dbReference>
<evidence type="ECO:0000256" key="10">
    <source>
        <dbReference type="ARBA" id="ARBA00022777"/>
    </source>
</evidence>
<keyword evidence="10 16" id="KW-0418">Kinase</keyword>
<comment type="caution">
    <text evidence="16">Lacks conserved residue(s) required for the propagation of feature annotation.</text>
</comment>
<keyword evidence="8 16" id="KW-0808">Transferase</keyword>
<dbReference type="AlphaFoldDB" id="A0A0F7KAS7"/>
<protein>
    <recommendedName>
        <fullName evidence="15 16">Type III pantothenate kinase</fullName>
        <ecNumber evidence="6 16">2.7.1.33</ecNumber>
    </recommendedName>
    <alternativeName>
        <fullName evidence="16">PanK-III</fullName>
    </alternativeName>
    <alternativeName>
        <fullName evidence="16">Pantothenic acid kinase</fullName>
    </alternativeName>
</protein>
<comment type="subcellular location">
    <subcellularLocation>
        <location evidence="3 16">Cytoplasm</location>
    </subcellularLocation>
</comment>